<keyword evidence="1 6" id="KW-0004">4Fe-4S</keyword>
<organism evidence="8 9">
    <name type="scientific">Candidatus Magnetominusculus xianensis</name>
    <dbReference type="NCBI Taxonomy" id="1748249"/>
    <lineage>
        <taxon>Bacteria</taxon>
        <taxon>Pseudomonadati</taxon>
        <taxon>Nitrospirota</taxon>
        <taxon>Nitrospiria</taxon>
        <taxon>Nitrospirales</taxon>
        <taxon>Nitrospiraceae</taxon>
        <taxon>Candidatus Magnetominusculus</taxon>
    </lineage>
</organism>
<keyword evidence="5 6" id="KW-0411">Iron-sulfur</keyword>
<dbReference type="InterPro" id="IPR012257">
    <property type="entry name" value="Glc_ox_4Fe-4S"/>
</dbReference>
<keyword evidence="6" id="KW-0813">Transport</keyword>
<dbReference type="InterPro" id="IPR004017">
    <property type="entry name" value="Cys_rich_dom"/>
</dbReference>
<evidence type="ECO:0000256" key="3">
    <source>
        <dbReference type="ARBA" id="ARBA00022737"/>
    </source>
</evidence>
<dbReference type="RefSeq" id="WP_236861527.1">
    <property type="nucleotide sequence ID" value="NZ_LNQR01000033.1"/>
</dbReference>
<dbReference type="InterPro" id="IPR017900">
    <property type="entry name" value="4Fe4S_Fe_S_CS"/>
</dbReference>
<keyword evidence="2 6" id="KW-0479">Metal-binding</keyword>
<comment type="function">
    <text evidence="6">Component of a complex that catalyzes the oxidation of glycolate to glyoxylate.</text>
</comment>
<dbReference type="PIRSF" id="PIRSF000139">
    <property type="entry name" value="Glc_ox_4Fe-4S"/>
    <property type="match status" value="1"/>
</dbReference>
<dbReference type="InterPro" id="IPR009051">
    <property type="entry name" value="Helical_ferredxn"/>
</dbReference>
<dbReference type="InterPro" id="IPR017896">
    <property type="entry name" value="4Fe4S_Fe-S-bd"/>
</dbReference>
<dbReference type="EMBL" id="LNQR01000033">
    <property type="protein sequence ID" value="KWT91040.1"/>
    <property type="molecule type" value="Genomic_DNA"/>
</dbReference>
<keyword evidence="3" id="KW-0677">Repeat</keyword>
<feature type="domain" description="4Fe-4S ferredoxin-type" evidence="7">
    <location>
        <begin position="4"/>
        <end position="34"/>
    </location>
</feature>
<keyword evidence="9" id="KW-1185">Reference proteome</keyword>
<dbReference type="PANTHER" id="PTHR32479">
    <property type="entry name" value="GLYCOLATE OXIDASE IRON-SULFUR SUBUNIT"/>
    <property type="match status" value="1"/>
</dbReference>
<evidence type="ECO:0000256" key="2">
    <source>
        <dbReference type="ARBA" id="ARBA00022723"/>
    </source>
</evidence>
<evidence type="ECO:0000313" key="9">
    <source>
        <dbReference type="Proteomes" id="UP000060487"/>
    </source>
</evidence>
<dbReference type="Pfam" id="PF02754">
    <property type="entry name" value="CCG"/>
    <property type="match status" value="2"/>
</dbReference>
<dbReference type="Pfam" id="PF13183">
    <property type="entry name" value="Fer4_8"/>
    <property type="match status" value="1"/>
</dbReference>
<sequence length="407" mass="46339">MKDNEFKRLIDLCVKCGGCKTQCPTYFACKEESETARGRVRLLHALVEGKAKPTKRFNEKLRSCVLCGSCANYCPLNIDLMEVFYHARTLIKDHDTTMSFAGFLSKLAFKNTDLTVNLIKPFQKLINNKLSKRKLIPANVRFTENQFKKTGIFMVKNKIGRVAIFTGCTIKHVYPELMFSAARVFNALRYEVVFPTTEVCCGAPFRSLGMESTAESYAQKNYETFSKLKVDAIISLCPTCIVALKKHYPVLINKELENVYDISDFLRGKIDMDMIDSSGSQRRKTVNLKAVFHESCHQRNELKNGHRTKELINTLRREQQDSADPFDIELLEPDKQSCCGFGGTFSVFFNDMSNYILNDTVKELDKTKAEAVITTCPNCIFQLSKAIQDKPIYHLIEIIEEAITPQV</sequence>
<evidence type="ECO:0000256" key="1">
    <source>
        <dbReference type="ARBA" id="ARBA00022485"/>
    </source>
</evidence>
<accession>A0ABR5SH87</accession>
<keyword evidence="6" id="KW-0249">Electron transport</keyword>
<dbReference type="EC" id="1.1.99.14" evidence="6"/>
<dbReference type="PROSITE" id="PS51379">
    <property type="entry name" value="4FE4S_FER_2"/>
    <property type="match status" value="2"/>
</dbReference>
<feature type="domain" description="4Fe-4S ferredoxin-type" evidence="7">
    <location>
        <begin position="53"/>
        <end position="84"/>
    </location>
</feature>
<comment type="catalytic activity">
    <reaction evidence="6">
        <text>glycolate + A = glyoxylate + AH2</text>
        <dbReference type="Rhea" id="RHEA:21264"/>
        <dbReference type="ChEBI" id="CHEBI:13193"/>
        <dbReference type="ChEBI" id="CHEBI:17499"/>
        <dbReference type="ChEBI" id="CHEBI:29805"/>
        <dbReference type="ChEBI" id="CHEBI:36655"/>
        <dbReference type="EC" id="1.1.99.14"/>
    </reaction>
</comment>
<name>A0ABR5SH87_9BACT</name>
<dbReference type="SUPFAM" id="SSF46548">
    <property type="entry name" value="alpha-helical ferredoxin"/>
    <property type="match status" value="1"/>
</dbReference>
<dbReference type="Gene3D" id="1.10.1060.10">
    <property type="entry name" value="Alpha-helical ferredoxin"/>
    <property type="match status" value="1"/>
</dbReference>
<evidence type="ECO:0000313" key="8">
    <source>
        <dbReference type="EMBL" id="KWT91040.1"/>
    </source>
</evidence>
<dbReference type="Proteomes" id="UP000060487">
    <property type="component" value="Unassembled WGS sequence"/>
</dbReference>
<evidence type="ECO:0000256" key="6">
    <source>
        <dbReference type="PIRNR" id="PIRNR000139"/>
    </source>
</evidence>
<comment type="catalytic activity">
    <reaction evidence="6">
        <text>(R)-lactate + A = pyruvate + AH2</text>
        <dbReference type="Rhea" id="RHEA:15089"/>
        <dbReference type="ChEBI" id="CHEBI:13193"/>
        <dbReference type="ChEBI" id="CHEBI:15361"/>
        <dbReference type="ChEBI" id="CHEBI:16004"/>
        <dbReference type="ChEBI" id="CHEBI:17499"/>
    </reaction>
</comment>
<proteinExistence type="predicted"/>
<reference evidence="8 9" key="1">
    <citation type="submission" date="2015-11" db="EMBL/GenBank/DDBJ databases">
        <authorList>
            <person name="Lin W."/>
        </authorList>
    </citation>
    <scope>NUCLEOTIDE SEQUENCE [LARGE SCALE GENOMIC DNA]</scope>
    <source>
        <strain evidence="8 9">HCH-1</strain>
    </source>
</reference>
<evidence type="ECO:0000256" key="5">
    <source>
        <dbReference type="ARBA" id="ARBA00023014"/>
    </source>
</evidence>
<gene>
    <name evidence="8" type="ORF">ASN18_0987</name>
</gene>
<dbReference type="PROSITE" id="PS00198">
    <property type="entry name" value="4FE4S_FER_1"/>
    <property type="match status" value="2"/>
</dbReference>
<protein>
    <recommendedName>
        <fullName evidence="6">Glycolate oxidase iron-sulfur subunit</fullName>
        <ecNumber evidence="6">1.1.99.14</ecNumber>
    </recommendedName>
</protein>
<keyword evidence="4 6" id="KW-0408">Iron</keyword>
<evidence type="ECO:0000256" key="4">
    <source>
        <dbReference type="ARBA" id="ARBA00023004"/>
    </source>
</evidence>
<comment type="cofactor">
    <cofactor evidence="6">
        <name>[4Fe-4S] cluster</name>
        <dbReference type="ChEBI" id="CHEBI:49883"/>
    </cofactor>
    <text evidence="6">Binds 2 [4Fe-4S] clusters.</text>
</comment>
<comment type="caution">
    <text evidence="8">The sequence shown here is derived from an EMBL/GenBank/DDBJ whole genome shotgun (WGS) entry which is preliminary data.</text>
</comment>
<evidence type="ECO:0000259" key="7">
    <source>
        <dbReference type="PROSITE" id="PS51379"/>
    </source>
</evidence>
<dbReference type="PANTHER" id="PTHR32479:SF20">
    <property type="entry name" value="GLYCOLATE OXIDASE IRON-SULFUR SUBUNIT"/>
    <property type="match status" value="1"/>
</dbReference>